<dbReference type="PROSITE" id="PS51257">
    <property type="entry name" value="PROKAR_LIPOPROTEIN"/>
    <property type="match status" value="1"/>
</dbReference>
<dbReference type="GO" id="GO:0009279">
    <property type="term" value="C:cell outer membrane"/>
    <property type="evidence" value="ECO:0007669"/>
    <property type="project" value="UniProtKB-SubCell"/>
</dbReference>
<keyword evidence="4" id="KW-0472">Membrane</keyword>
<dbReference type="CDD" id="cd08977">
    <property type="entry name" value="SusD"/>
    <property type="match status" value="1"/>
</dbReference>
<evidence type="ECO:0000259" key="7">
    <source>
        <dbReference type="Pfam" id="PF14322"/>
    </source>
</evidence>
<name>A0A2N3IBW3_9BACT</name>
<keyword evidence="3" id="KW-0732">Signal</keyword>
<comment type="subcellular location">
    <subcellularLocation>
        <location evidence="1">Cell outer membrane</location>
    </subcellularLocation>
</comment>
<keyword evidence="5" id="KW-0998">Cell outer membrane</keyword>
<organism evidence="8 9">
    <name type="scientific">Labilibaculum manganireducens</name>
    <dbReference type="NCBI Taxonomy" id="1940525"/>
    <lineage>
        <taxon>Bacteria</taxon>
        <taxon>Pseudomonadati</taxon>
        <taxon>Bacteroidota</taxon>
        <taxon>Bacteroidia</taxon>
        <taxon>Marinilabiliales</taxon>
        <taxon>Marinifilaceae</taxon>
        <taxon>Labilibaculum</taxon>
    </lineage>
</organism>
<evidence type="ECO:0000256" key="2">
    <source>
        <dbReference type="ARBA" id="ARBA00006275"/>
    </source>
</evidence>
<proteinExistence type="inferred from homology"/>
<evidence type="ECO:0000313" key="8">
    <source>
        <dbReference type="EMBL" id="PKQ67796.1"/>
    </source>
</evidence>
<dbReference type="InterPro" id="IPR011990">
    <property type="entry name" value="TPR-like_helical_dom_sf"/>
</dbReference>
<evidence type="ECO:0000256" key="1">
    <source>
        <dbReference type="ARBA" id="ARBA00004442"/>
    </source>
</evidence>
<evidence type="ECO:0000256" key="3">
    <source>
        <dbReference type="ARBA" id="ARBA00022729"/>
    </source>
</evidence>
<comment type="similarity">
    <text evidence="2">Belongs to the SusD family.</text>
</comment>
<protein>
    <submittedName>
        <fullName evidence="8">RagB/SusD family nutrient uptake outer membrane protein</fullName>
    </submittedName>
</protein>
<evidence type="ECO:0000259" key="6">
    <source>
        <dbReference type="Pfam" id="PF07980"/>
    </source>
</evidence>
<feature type="domain" description="RagB/SusD" evidence="6">
    <location>
        <begin position="360"/>
        <end position="608"/>
    </location>
</feature>
<dbReference type="Proteomes" id="UP000233618">
    <property type="component" value="Unassembled WGS sequence"/>
</dbReference>
<dbReference type="InterPro" id="IPR012944">
    <property type="entry name" value="SusD_RagB_dom"/>
</dbReference>
<accession>A0A2N3IBW3</accession>
<reference evidence="8 9" key="1">
    <citation type="journal article" date="2017" name="Front. Microbiol.">
        <title>Labilibaculum manganireducens gen. nov., sp. nov. and Labilibaculum filiforme sp. nov., Novel Bacteroidetes Isolated from Subsurface Sediments of the Baltic Sea.</title>
        <authorList>
            <person name="Vandieken V."/>
            <person name="Marshall I.P."/>
            <person name="Niemann H."/>
            <person name="Engelen B."/>
            <person name="Cypionka H."/>
        </authorList>
    </citation>
    <scope>NUCLEOTIDE SEQUENCE [LARGE SCALE GENOMIC DNA]</scope>
    <source>
        <strain evidence="8 9">59.10-2M</strain>
    </source>
</reference>
<evidence type="ECO:0000256" key="4">
    <source>
        <dbReference type="ARBA" id="ARBA00023136"/>
    </source>
</evidence>
<keyword evidence="9" id="KW-1185">Reference proteome</keyword>
<dbReference type="AlphaFoldDB" id="A0A2N3IBW3"/>
<dbReference type="Pfam" id="PF07980">
    <property type="entry name" value="SusD_RagB"/>
    <property type="match status" value="1"/>
</dbReference>
<dbReference type="Gene3D" id="1.25.40.390">
    <property type="match status" value="1"/>
</dbReference>
<sequence>MKKINISYIMILLLLSFTLSSCEDWLDMPSESKFDSSSVFESVSRAEMAVLACYPNTFNRELYYQLGMGTDECISSEGDTNSKNQIGNYVYTTSNIPSSTYTALYAGIEYANVCIKKLTAMREGSSVSDQKNIDYLLGEVYAIRGMNFMNIVRFFGDVPYPTKPVEDMDTFTSSRVSRDTIMDGVISDLQKAAELLPWKSQGVYPTPERFSKNAAYGILARAALYGAGYSLRWDLESYSSGSVTLAQRADKERINELYEIASEACYEVIQKGENELENSYADVFRDLVNGRYNSESLLEIGQYGSNVNGYSIGYTNGIYSHPNSMYSKVKPAMHAIPTYWFDFNDGDTRRDVTICNYDINSDDERKLSTYAGCTIGKFRVDWKAEIGVAVNKRDINWPMLRYADVLLMYAEAENELHSSPGTEAEKALKAVRMRAFNNDESKIGDIPSTYNEFKKAIINERKLELGFESLRRTDLIRWGILFETLTETKQNLIKLANHTGSYHDADMYRAYNSIKATEFEDPLVAVNYLSYKNELSDTEIADLKTQGYTVLDMFGNDDLSNSKTLNADEIWIESLFRGLEKNKVELLPLNQNMIDVNSGLEGQQHPLY</sequence>
<dbReference type="Pfam" id="PF14322">
    <property type="entry name" value="SusD-like_3"/>
    <property type="match status" value="1"/>
</dbReference>
<comment type="caution">
    <text evidence="8">The sequence shown here is derived from an EMBL/GenBank/DDBJ whole genome shotgun (WGS) entry which is preliminary data.</text>
</comment>
<gene>
    <name evidence="8" type="ORF">BZG01_06780</name>
</gene>
<dbReference type="EMBL" id="MVDE01000007">
    <property type="protein sequence ID" value="PKQ67796.1"/>
    <property type="molecule type" value="Genomic_DNA"/>
</dbReference>
<evidence type="ECO:0000256" key="5">
    <source>
        <dbReference type="ARBA" id="ARBA00023237"/>
    </source>
</evidence>
<dbReference type="InterPro" id="IPR033985">
    <property type="entry name" value="SusD-like_N"/>
</dbReference>
<evidence type="ECO:0000313" key="9">
    <source>
        <dbReference type="Proteomes" id="UP000233618"/>
    </source>
</evidence>
<dbReference type="SUPFAM" id="SSF48452">
    <property type="entry name" value="TPR-like"/>
    <property type="match status" value="1"/>
</dbReference>
<feature type="domain" description="SusD-like N-terminal" evidence="7">
    <location>
        <begin position="25"/>
        <end position="223"/>
    </location>
</feature>